<evidence type="ECO:0000313" key="2">
    <source>
        <dbReference type="Proteomes" id="UP001461498"/>
    </source>
</evidence>
<dbReference type="Proteomes" id="UP001461498">
    <property type="component" value="Unassembled WGS sequence"/>
</dbReference>
<protein>
    <submittedName>
        <fullName evidence="1">Uncharacterized protein</fullName>
    </submittedName>
</protein>
<dbReference type="AlphaFoldDB" id="A0AAW1CTF4"/>
<organism evidence="1 2">
    <name type="scientific">Rhynocoris fuscipes</name>
    <dbReference type="NCBI Taxonomy" id="488301"/>
    <lineage>
        <taxon>Eukaryota</taxon>
        <taxon>Metazoa</taxon>
        <taxon>Ecdysozoa</taxon>
        <taxon>Arthropoda</taxon>
        <taxon>Hexapoda</taxon>
        <taxon>Insecta</taxon>
        <taxon>Pterygota</taxon>
        <taxon>Neoptera</taxon>
        <taxon>Paraneoptera</taxon>
        <taxon>Hemiptera</taxon>
        <taxon>Heteroptera</taxon>
        <taxon>Panheteroptera</taxon>
        <taxon>Cimicomorpha</taxon>
        <taxon>Reduviidae</taxon>
        <taxon>Harpactorinae</taxon>
        <taxon>Harpactorini</taxon>
        <taxon>Rhynocoris</taxon>
    </lineage>
</organism>
<sequence length="51" mass="5817">MKKNELTIYLNCILLAFFSANSSIILLKSICCTMLDSIDIIDSDDLRIMFL</sequence>
<proteinExistence type="predicted"/>
<accession>A0AAW1CTF4</accession>
<name>A0AAW1CTF4_9HEMI</name>
<reference evidence="1 2" key="1">
    <citation type="submission" date="2022-12" db="EMBL/GenBank/DDBJ databases">
        <title>Chromosome-level genome assembly of true bugs.</title>
        <authorList>
            <person name="Ma L."/>
            <person name="Li H."/>
        </authorList>
    </citation>
    <scope>NUCLEOTIDE SEQUENCE [LARGE SCALE GENOMIC DNA]</scope>
    <source>
        <strain evidence="1">Lab_2022b</strain>
    </source>
</reference>
<keyword evidence="2" id="KW-1185">Reference proteome</keyword>
<dbReference type="EMBL" id="JAPXFL010000011">
    <property type="protein sequence ID" value="KAK9499554.1"/>
    <property type="molecule type" value="Genomic_DNA"/>
</dbReference>
<comment type="caution">
    <text evidence="1">The sequence shown here is derived from an EMBL/GenBank/DDBJ whole genome shotgun (WGS) entry which is preliminary data.</text>
</comment>
<evidence type="ECO:0000313" key="1">
    <source>
        <dbReference type="EMBL" id="KAK9499554.1"/>
    </source>
</evidence>
<gene>
    <name evidence="1" type="ORF">O3M35_002575</name>
</gene>